<feature type="domain" description="Major facilitator superfamily (MFS) profile" evidence="7">
    <location>
        <begin position="30"/>
        <end position="442"/>
    </location>
</feature>
<dbReference type="Proteomes" id="UP000239290">
    <property type="component" value="Unassembled WGS sequence"/>
</dbReference>
<comment type="caution">
    <text evidence="8">The sequence shown here is derived from an EMBL/GenBank/DDBJ whole genome shotgun (WGS) entry which is preliminary data.</text>
</comment>
<evidence type="ECO:0000313" key="9">
    <source>
        <dbReference type="Proteomes" id="UP000239290"/>
    </source>
</evidence>
<name>A0A2S8J280_RHOOP</name>
<evidence type="ECO:0000256" key="3">
    <source>
        <dbReference type="ARBA" id="ARBA00022692"/>
    </source>
</evidence>
<dbReference type="PROSITE" id="PS50850">
    <property type="entry name" value="MFS"/>
    <property type="match status" value="1"/>
</dbReference>
<evidence type="ECO:0000256" key="5">
    <source>
        <dbReference type="ARBA" id="ARBA00023136"/>
    </source>
</evidence>
<accession>A0A2S8J280</accession>
<dbReference type="InterPro" id="IPR005829">
    <property type="entry name" value="Sugar_transporter_CS"/>
</dbReference>
<gene>
    <name evidence="8" type="ORF">C5613_26575</name>
</gene>
<dbReference type="GO" id="GO:0005886">
    <property type="term" value="C:plasma membrane"/>
    <property type="evidence" value="ECO:0007669"/>
    <property type="project" value="UniProtKB-SubCell"/>
</dbReference>
<comment type="subcellular location">
    <subcellularLocation>
        <location evidence="1">Cell membrane</location>
        <topology evidence="1">Multi-pass membrane protein</topology>
    </subcellularLocation>
</comment>
<proteinExistence type="predicted"/>
<feature type="transmembrane region" description="Helical" evidence="6">
    <location>
        <begin position="28"/>
        <end position="51"/>
    </location>
</feature>
<dbReference type="PANTHER" id="PTHR23511">
    <property type="entry name" value="SYNAPTIC VESICLE GLYCOPROTEIN 2"/>
    <property type="match status" value="1"/>
</dbReference>
<evidence type="ECO:0000256" key="2">
    <source>
        <dbReference type="ARBA" id="ARBA00022448"/>
    </source>
</evidence>
<feature type="transmembrane region" description="Helical" evidence="6">
    <location>
        <begin position="96"/>
        <end position="115"/>
    </location>
</feature>
<dbReference type="GO" id="GO:0022857">
    <property type="term" value="F:transmembrane transporter activity"/>
    <property type="evidence" value="ECO:0007669"/>
    <property type="project" value="InterPro"/>
</dbReference>
<sequence>MHAQSQALVGQASPGARLDRLPVTRRHVFWIVVLGLGYLVEMFDNVVFAFLAPTIRAEWGLSIGQVGLVTSAVFIGMTFGAIGGGRLSDRFGRRPVLLWASVFYSLTSVMSALAPNFEVLFLSRVLTGIGVQAAAGVIFVYISEMFPTRARGRFLAVTIFIGGISNPLTSFAALAIAPSGEGAWRWVFAFGVVGFVVAAVAAVGLPESVRWLTANGRTEEAERVATKLEAIASSKGELSPVAPEPETVHSGTYRDLLARPYRRRMLLLGSAFAVFIFGLYGFSSWMPTVLVDRGMEQSEALRVASIASFGVVLAPLLLFAVSDKIERKTAVLVAVLAAGAAMIVFGQTSNASVLIVAAVVVQTALVAATTSFYTYIPEVFPTHIRGVGAGVVGGVARLGGVASGVVVAAIYSGLGSAALYLILGLAMFAVGVVVTVFGPRTTGRSLEEISKE</sequence>
<dbReference type="InterPro" id="IPR005828">
    <property type="entry name" value="MFS_sugar_transport-like"/>
</dbReference>
<feature type="transmembrane region" description="Helical" evidence="6">
    <location>
        <begin position="154"/>
        <end position="177"/>
    </location>
</feature>
<feature type="transmembrane region" description="Helical" evidence="6">
    <location>
        <begin position="417"/>
        <end position="437"/>
    </location>
</feature>
<dbReference type="Gene3D" id="1.20.1250.20">
    <property type="entry name" value="MFS general substrate transporter like domains"/>
    <property type="match status" value="1"/>
</dbReference>
<dbReference type="EMBL" id="PUIO01000037">
    <property type="protein sequence ID" value="PQP21138.1"/>
    <property type="molecule type" value="Genomic_DNA"/>
</dbReference>
<feature type="transmembrane region" description="Helical" evidence="6">
    <location>
        <begin position="353"/>
        <end position="375"/>
    </location>
</feature>
<feature type="transmembrane region" description="Helical" evidence="6">
    <location>
        <begin position="121"/>
        <end position="142"/>
    </location>
</feature>
<evidence type="ECO:0000256" key="1">
    <source>
        <dbReference type="ARBA" id="ARBA00004651"/>
    </source>
</evidence>
<dbReference type="Pfam" id="PF00083">
    <property type="entry name" value="Sugar_tr"/>
    <property type="match status" value="1"/>
</dbReference>
<feature type="transmembrane region" description="Helical" evidence="6">
    <location>
        <begin position="183"/>
        <end position="205"/>
    </location>
</feature>
<dbReference type="InterPro" id="IPR036259">
    <property type="entry name" value="MFS_trans_sf"/>
</dbReference>
<organism evidence="8 9">
    <name type="scientific">Rhodococcus opacus</name>
    <name type="common">Nocardia opaca</name>
    <dbReference type="NCBI Taxonomy" id="37919"/>
    <lineage>
        <taxon>Bacteria</taxon>
        <taxon>Bacillati</taxon>
        <taxon>Actinomycetota</taxon>
        <taxon>Actinomycetes</taxon>
        <taxon>Mycobacteriales</taxon>
        <taxon>Nocardiaceae</taxon>
        <taxon>Rhodococcus</taxon>
    </lineage>
</organism>
<evidence type="ECO:0000256" key="6">
    <source>
        <dbReference type="SAM" id="Phobius"/>
    </source>
</evidence>
<evidence type="ECO:0000256" key="4">
    <source>
        <dbReference type="ARBA" id="ARBA00022989"/>
    </source>
</evidence>
<dbReference type="RefSeq" id="WP_105418985.1">
    <property type="nucleotide sequence ID" value="NZ_PUIO01000037.1"/>
</dbReference>
<dbReference type="InterPro" id="IPR020846">
    <property type="entry name" value="MFS_dom"/>
</dbReference>
<feature type="transmembrane region" description="Helical" evidence="6">
    <location>
        <begin position="265"/>
        <end position="283"/>
    </location>
</feature>
<evidence type="ECO:0000259" key="7">
    <source>
        <dbReference type="PROSITE" id="PS50850"/>
    </source>
</evidence>
<keyword evidence="4 6" id="KW-1133">Transmembrane helix</keyword>
<protein>
    <submittedName>
        <fullName evidence="8">MFS transporter</fullName>
    </submittedName>
</protein>
<dbReference type="AlphaFoldDB" id="A0A2S8J280"/>
<dbReference type="PANTHER" id="PTHR23511:SF34">
    <property type="entry name" value="SYNAPTIC VESICLE GLYCOPROTEIN 2"/>
    <property type="match status" value="1"/>
</dbReference>
<dbReference type="SUPFAM" id="SSF103473">
    <property type="entry name" value="MFS general substrate transporter"/>
    <property type="match status" value="1"/>
</dbReference>
<keyword evidence="2" id="KW-0813">Transport</keyword>
<feature type="transmembrane region" description="Helical" evidence="6">
    <location>
        <begin position="303"/>
        <end position="322"/>
    </location>
</feature>
<feature type="transmembrane region" description="Helical" evidence="6">
    <location>
        <begin position="387"/>
        <end position="411"/>
    </location>
</feature>
<dbReference type="PROSITE" id="PS00216">
    <property type="entry name" value="SUGAR_TRANSPORT_1"/>
    <property type="match status" value="1"/>
</dbReference>
<keyword evidence="5 6" id="KW-0472">Membrane</keyword>
<reference evidence="9" key="1">
    <citation type="submission" date="2018-02" db="EMBL/GenBank/DDBJ databases">
        <title>Draft genome sequencing of Rhodococcus opacus KU647198.</title>
        <authorList>
            <person name="Zheng B.-X."/>
        </authorList>
    </citation>
    <scope>NUCLEOTIDE SEQUENCE [LARGE SCALE GENOMIC DNA]</scope>
    <source>
        <strain evidence="9">04-OD7</strain>
    </source>
</reference>
<feature type="transmembrane region" description="Helical" evidence="6">
    <location>
        <begin position="63"/>
        <end position="84"/>
    </location>
</feature>
<evidence type="ECO:0000313" key="8">
    <source>
        <dbReference type="EMBL" id="PQP21138.1"/>
    </source>
</evidence>
<keyword evidence="3 6" id="KW-0812">Transmembrane</keyword>
<feature type="transmembrane region" description="Helical" evidence="6">
    <location>
        <begin position="329"/>
        <end position="347"/>
    </location>
</feature>
<dbReference type="CDD" id="cd17316">
    <property type="entry name" value="MFS_SV2_like"/>
    <property type="match status" value="1"/>
</dbReference>